<gene>
    <name evidence="1" type="ORF">HPLM_LOCUS21497</name>
</gene>
<keyword evidence="2" id="KW-1185">Reference proteome</keyword>
<name>A0A0N4XAW3_HAEPC</name>
<protein>
    <submittedName>
        <fullName evidence="1 3">Uncharacterized protein</fullName>
    </submittedName>
</protein>
<reference evidence="1 2" key="2">
    <citation type="submission" date="2018-11" db="EMBL/GenBank/DDBJ databases">
        <authorList>
            <consortium name="Pathogen Informatics"/>
        </authorList>
    </citation>
    <scope>NUCLEOTIDE SEQUENCE [LARGE SCALE GENOMIC DNA]</scope>
    <source>
        <strain evidence="1 2">MHpl1</strain>
    </source>
</reference>
<dbReference type="AlphaFoldDB" id="A0A0N4XAW3"/>
<dbReference type="EMBL" id="UZAF01023516">
    <property type="protein sequence ID" value="VDO90280.1"/>
    <property type="molecule type" value="Genomic_DNA"/>
</dbReference>
<proteinExistence type="predicted"/>
<accession>A0A0N4XAW3</accession>
<dbReference type="WBParaSite" id="HPLM_0002150801-mRNA-1">
    <property type="protein sequence ID" value="HPLM_0002150801-mRNA-1"/>
    <property type="gene ID" value="HPLM_0002150801"/>
</dbReference>
<sequence>MLAEKHQLFQSNVYTVETSYDDFVANHITPTGIILTILHREGIEQTEGFAWRITHRISVDACKLTHKFAHRTHRGLAVQVLSESSLQISVYHQAWSCYKLCKRNTMPF</sequence>
<dbReference type="Proteomes" id="UP000268014">
    <property type="component" value="Unassembled WGS sequence"/>
</dbReference>
<evidence type="ECO:0000313" key="1">
    <source>
        <dbReference type="EMBL" id="VDO90280.1"/>
    </source>
</evidence>
<evidence type="ECO:0000313" key="2">
    <source>
        <dbReference type="Proteomes" id="UP000268014"/>
    </source>
</evidence>
<organism evidence="3">
    <name type="scientific">Haemonchus placei</name>
    <name type="common">Barber's pole worm</name>
    <dbReference type="NCBI Taxonomy" id="6290"/>
    <lineage>
        <taxon>Eukaryota</taxon>
        <taxon>Metazoa</taxon>
        <taxon>Ecdysozoa</taxon>
        <taxon>Nematoda</taxon>
        <taxon>Chromadorea</taxon>
        <taxon>Rhabditida</taxon>
        <taxon>Rhabditina</taxon>
        <taxon>Rhabditomorpha</taxon>
        <taxon>Strongyloidea</taxon>
        <taxon>Trichostrongylidae</taxon>
        <taxon>Haemonchus</taxon>
    </lineage>
</organism>
<reference evidence="3" key="1">
    <citation type="submission" date="2017-02" db="UniProtKB">
        <authorList>
            <consortium name="WormBaseParasite"/>
        </authorList>
    </citation>
    <scope>IDENTIFICATION</scope>
</reference>
<evidence type="ECO:0000313" key="3">
    <source>
        <dbReference type="WBParaSite" id="HPLM_0002150801-mRNA-1"/>
    </source>
</evidence>